<dbReference type="Proteomes" id="UP000192276">
    <property type="component" value="Unassembled WGS sequence"/>
</dbReference>
<dbReference type="PANTHER" id="PTHR13285:SF18">
    <property type="entry name" value="PROTEIN-CYSTEINE N-PALMITOYLTRANSFERASE RASP"/>
    <property type="match status" value="1"/>
</dbReference>
<evidence type="ECO:0000313" key="9">
    <source>
        <dbReference type="EMBL" id="OQP67836.1"/>
    </source>
</evidence>
<feature type="transmembrane region" description="Helical" evidence="8">
    <location>
        <begin position="6"/>
        <end position="22"/>
    </location>
</feature>
<proteinExistence type="inferred from homology"/>
<feature type="transmembrane region" description="Helical" evidence="8">
    <location>
        <begin position="457"/>
        <end position="475"/>
    </location>
</feature>
<dbReference type="InterPro" id="IPR004299">
    <property type="entry name" value="MBOAT_fam"/>
</dbReference>
<keyword evidence="6 7" id="KW-0472">Membrane</keyword>
<keyword evidence="7 9" id="KW-0012">Acyltransferase</keyword>
<dbReference type="EMBL" id="LWBP01000007">
    <property type="protein sequence ID" value="OQP67836.1"/>
    <property type="molecule type" value="Genomic_DNA"/>
</dbReference>
<keyword evidence="5 8" id="KW-1133">Transmembrane helix</keyword>
<dbReference type="STRING" id="550983.A4R26_32640"/>
<keyword evidence="4 8" id="KW-0812">Transmembrane</keyword>
<sequence>MLFNSINFAIFLPIVFALYWLLQNKNLLYQNILLLIASYFFYASWDCRFLFLLIFSTLLDYFTGIKMYEARKPGMKAFWFWLSIGINLGFLGFFKYYNFFADSFAESLSLLGIKANFWTLKVILPVGISFYTFHGLSYVIDIYKGRIKPERNFIDYAVFVSFFPLLVAGPIERATHLLPQIKSGRKFDYTKSVDGLRQILWGLFKKVVIADNCAEYANNIFNHSLNYSGSTLLIGAIFFAFQIYADFSGYSDIALGVARLFGIDLLRNFSFPYFSRDIAEFWRRWHISLTTWFRDYLYIPLGGSRGGTWMKVRNTFIIFIVSGFWHGANWTFIFWGVLNAIYFLPLLLLNRNRNNLEIVAQGRYFPTGNELIRIASTFSLTVLAWIFFRAENVGHALSYIRKIFSLSLFSKPEGVAFIGSNQPCAIVSVVIFFILIEWAGRERQFALAHLGLKWPGVLRYSFYLAIGLFIFYFAGSKQQFIYFQF</sequence>
<dbReference type="AlphaFoldDB" id="A0A1V9GBL9"/>
<evidence type="ECO:0000256" key="1">
    <source>
        <dbReference type="ARBA" id="ARBA00004651"/>
    </source>
</evidence>
<dbReference type="GO" id="GO:0005886">
    <property type="term" value="C:plasma membrane"/>
    <property type="evidence" value="ECO:0007669"/>
    <property type="project" value="UniProtKB-SubCell"/>
</dbReference>
<dbReference type="InterPro" id="IPR024194">
    <property type="entry name" value="Ac/AlaTfrase_AlgI/DltB"/>
</dbReference>
<name>A0A1V9GBL9_9BACT</name>
<feature type="transmembrane region" description="Helical" evidence="8">
    <location>
        <begin position="117"/>
        <end position="141"/>
    </location>
</feature>
<dbReference type="PIRSF" id="PIRSF016636">
    <property type="entry name" value="AlgI_DltB"/>
    <property type="match status" value="1"/>
</dbReference>
<comment type="caution">
    <text evidence="9">The sequence shown here is derived from an EMBL/GenBank/DDBJ whole genome shotgun (WGS) entry which is preliminary data.</text>
</comment>
<dbReference type="PIRSF" id="PIRSF500217">
    <property type="entry name" value="AlgI"/>
    <property type="match status" value="1"/>
</dbReference>
<comment type="similarity">
    <text evidence="2 7">Belongs to the membrane-bound acyltransferase family.</text>
</comment>
<dbReference type="InterPro" id="IPR028362">
    <property type="entry name" value="AlgI"/>
</dbReference>
<evidence type="ECO:0000256" key="8">
    <source>
        <dbReference type="SAM" id="Phobius"/>
    </source>
</evidence>
<dbReference type="InterPro" id="IPR051085">
    <property type="entry name" value="MB_O-acyltransferase"/>
</dbReference>
<dbReference type="GO" id="GO:0042121">
    <property type="term" value="P:alginic acid biosynthetic process"/>
    <property type="evidence" value="ECO:0007669"/>
    <property type="project" value="InterPro"/>
</dbReference>
<dbReference type="RefSeq" id="WP_081160691.1">
    <property type="nucleotide sequence ID" value="NZ_LWBP01000007.1"/>
</dbReference>
<dbReference type="PANTHER" id="PTHR13285">
    <property type="entry name" value="ACYLTRANSFERASE"/>
    <property type="match status" value="1"/>
</dbReference>
<feature type="transmembrane region" description="Helical" evidence="8">
    <location>
        <begin position="414"/>
        <end position="436"/>
    </location>
</feature>
<comment type="subcellular location">
    <subcellularLocation>
        <location evidence="1">Cell membrane</location>
        <topology evidence="1">Multi-pass membrane protein</topology>
    </subcellularLocation>
</comment>
<evidence type="ECO:0000256" key="7">
    <source>
        <dbReference type="PIRNR" id="PIRNR016636"/>
    </source>
</evidence>
<accession>A0A1V9GBL9</accession>
<organism evidence="9 10">
    <name type="scientific">Niastella populi</name>
    <dbReference type="NCBI Taxonomy" id="550983"/>
    <lineage>
        <taxon>Bacteria</taxon>
        <taxon>Pseudomonadati</taxon>
        <taxon>Bacteroidota</taxon>
        <taxon>Chitinophagia</taxon>
        <taxon>Chitinophagales</taxon>
        <taxon>Chitinophagaceae</taxon>
        <taxon>Niastella</taxon>
    </lineage>
</organism>
<feature type="transmembrane region" description="Helical" evidence="8">
    <location>
        <begin position="77"/>
        <end position="97"/>
    </location>
</feature>
<evidence type="ECO:0000256" key="3">
    <source>
        <dbReference type="ARBA" id="ARBA00022475"/>
    </source>
</evidence>
<evidence type="ECO:0000256" key="2">
    <source>
        <dbReference type="ARBA" id="ARBA00010323"/>
    </source>
</evidence>
<keyword evidence="10" id="KW-1185">Reference proteome</keyword>
<keyword evidence="3 7" id="KW-1003">Cell membrane</keyword>
<dbReference type="GO" id="GO:0016746">
    <property type="term" value="F:acyltransferase activity"/>
    <property type="evidence" value="ECO:0007669"/>
    <property type="project" value="UniProtKB-KW"/>
</dbReference>
<evidence type="ECO:0000313" key="10">
    <source>
        <dbReference type="Proteomes" id="UP000192276"/>
    </source>
</evidence>
<gene>
    <name evidence="9" type="ORF">A4R26_32640</name>
</gene>
<feature type="transmembrane region" description="Helical" evidence="8">
    <location>
        <begin position="332"/>
        <end position="350"/>
    </location>
</feature>
<evidence type="ECO:0000256" key="6">
    <source>
        <dbReference type="ARBA" id="ARBA00023136"/>
    </source>
</evidence>
<feature type="transmembrane region" description="Helical" evidence="8">
    <location>
        <begin position="371"/>
        <end position="388"/>
    </location>
</feature>
<dbReference type="Pfam" id="PF03062">
    <property type="entry name" value="MBOAT"/>
    <property type="match status" value="1"/>
</dbReference>
<reference evidence="10" key="1">
    <citation type="submission" date="2016-04" db="EMBL/GenBank/DDBJ databases">
        <authorList>
            <person name="Chen L."/>
            <person name="Zhuang W."/>
            <person name="Wang G."/>
        </authorList>
    </citation>
    <scope>NUCLEOTIDE SEQUENCE [LARGE SCALE GENOMIC DNA]</scope>
    <source>
        <strain evidence="10">208</strain>
    </source>
</reference>
<evidence type="ECO:0000256" key="4">
    <source>
        <dbReference type="ARBA" id="ARBA00022692"/>
    </source>
</evidence>
<feature type="transmembrane region" description="Helical" evidence="8">
    <location>
        <begin position="225"/>
        <end position="245"/>
    </location>
</feature>
<feature type="transmembrane region" description="Helical" evidence="8">
    <location>
        <begin position="49"/>
        <end position="65"/>
    </location>
</feature>
<dbReference type="OrthoDB" id="9805788at2"/>
<feature type="transmembrane region" description="Helical" evidence="8">
    <location>
        <begin position="27"/>
        <end position="43"/>
    </location>
</feature>
<protein>
    <submittedName>
        <fullName evidence="9">Acyltransferase</fullName>
    </submittedName>
</protein>
<evidence type="ECO:0000256" key="5">
    <source>
        <dbReference type="ARBA" id="ARBA00022989"/>
    </source>
</evidence>
<keyword evidence="7 9" id="KW-0808">Transferase</keyword>